<dbReference type="PANTHER" id="PTHR22594">
    <property type="entry name" value="ASPARTYL/LYSYL-TRNA SYNTHETASE"/>
    <property type="match status" value="1"/>
</dbReference>
<dbReference type="EMBL" id="SPRC01000002">
    <property type="protein sequence ID" value="TIB82352.1"/>
    <property type="molecule type" value="Genomic_DNA"/>
</dbReference>
<evidence type="ECO:0000256" key="8">
    <source>
        <dbReference type="ARBA" id="ARBA00029886"/>
    </source>
</evidence>
<dbReference type="SUPFAM" id="SSF50249">
    <property type="entry name" value="Nucleic acid-binding proteins"/>
    <property type="match status" value="1"/>
</dbReference>
<protein>
    <recommendedName>
        <fullName evidence="9">Asparagine--tRNA ligase, mitochondrial</fullName>
        <ecNumber evidence="2">6.1.1.22</ecNumber>
    </recommendedName>
    <alternativeName>
        <fullName evidence="8">Asparaginyl-tRNA synthetase</fullName>
    </alternativeName>
</protein>
<dbReference type="EC" id="6.1.1.22" evidence="2"/>
<dbReference type="NCBIfam" id="TIGR00457">
    <property type="entry name" value="asnS"/>
    <property type="match status" value="1"/>
</dbReference>
<dbReference type="EMBL" id="SPRV01000029">
    <property type="protein sequence ID" value="TIC61402.1"/>
    <property type="molecule type" value="Genomic_DNA"/>
</dbReference>
<accession>A0A4T0NU13</accession>
<dbReference type="Proteomes" id="UP000305362">
    <property type="component" value="Unassembled WGS sequence"/>
</dbReference>
<evidence type="ECO:0000313" key="12">
    <source>
        <dbReference type="EMBL" id="TIB98323.1"/>
    </source>
</evidence>
<evidence type="ECO:0000313" key="13">
    <source>
        <dbReference type="EMBL" id="TIC29860.1"/>
    </source>
</evidence>
<evidence type="ECO:0000256" key="3">
    <source>
        <dbReference type="ARBA" id="ARBA00022598"/>
    </source>
</evidence>
<dbReference type="InterPro" id="IPR012340">
    <property type="entry name" value="NA-bd_OB-fold"/>
</dbReference>
<dbReference type="InterPro" id="IPR004364">
    <property type="entry name" value="Aa-tRNA-synt_II"/>
</dbReference>
<feature type="domain" description="Aminoacyl-transfer RNA synthetases class-II family profile" evidence="10">
    <location>
        <begin position="129"/>
        <end position="424"/>
    </location>
</feature>
<comment type="caution">
    <text evidence="13">The sequence shown here is derived from an EMBL/GenBank/DDBJ whole genome shotgun (WGS) entry which is preliminary data.</text>
</comment>
<evidence type="ECO:0000313" key="16">
    <source>
        <dbReference type="Proteomes" id="UP000305362"/>
    </source>
</evidence>
<dbReference type="Proteomes" id="UP000307169">
    <property type="component" value="Unassembled WGS sequence"/>
</dbReference>
<dbReference type="EMBL" id="SPRH01000039">
    <property type="protein sequence ID" value="TIB98323.1"/>
    <property type="molecule type" value="Genomic_DNA"/>
</dbReference>
<evidence type="ECO:0000259" key="10">
    <source>
        <dbReference type="PROSITE" id="PS50862"/>
    </source>
</evidence>
<gene>
    <name evidence="15" type="ORF">E3Q01_03058</name>
    <name evidence="14" type="ORF">E3Q03_02693</name>
    <name evidence="13" type="ORF">E3Q10_02380</name>
    <name evidence="12" type="ORF">E3Q17_03067</name>
    <name evidence="11" type="ORF">E3Q22_00313</name>
</gene>
<evidence type="ECO:0000256" key="2">
    <source>
        <dbReference type="ARBA" id="ARBA00012816"/>
    </source>
</evidence>
<dbReference type="AlphaFoldDB" id="A0A4T0NU13"/>
<evidence type="ECO:0000313" key="19">
    <source>
        <dbReference type="Proteomes" id="UP000310685"/>
    </source>
</evidence>
<dbReference type="FunFam" id="3.30.930.10:FF:000016">
    <property type="entry name" value="Asparagine--tRNA ligase"/>
    <property type="match status" value="1"/>
</dbReference>
<evidence type="ECO:0000313" key="20">
    <source>
        <dbReference type="Proteomes" id="UP000310708"/>
    </source>
</evidence>
<evidence type="ECO:0000313" key="17">
    <source>
        <dbReference type="Proteomes" id="UP000305647"/>
    </source>
</evidence>
<evidence type="ECO:0000256" key="9">
    <source>
        <dbReference type="ARBA" id="ARBA00068798"/>
    </source>
</evidence>
<dbReference type="GO" id="GO:0005524">
    <property type="term" value="F:ATP binding"/>
    <property type="evidence" value="ECO:0007669"/>
    <property type="project" value="UniProtKB-KW"/>
</dbReference>
<evidence type="ECO:0000256" key="7">
    <source>
        <dbReference type="ARBA" id="ARBA00023146"/>
    </source>
</evidence>
<evidence type="ECO:0000256" key="1">
    <source>
        <dbReference type="ARBA" id="ARBA00008226"/>
    </source>
</evidence>
<reference evidence="16 17" key="1">
    <citation type="submission" date="2019-03" db="EMBL/GenBank/DDBJ databases">
        <title>Sequencing 25 genomes of Wallemia mellicola.</title>
        <authorList>
            <person name="Gostincar C."/>
        </authorList>
    </citation>
    <scope>NUCLEOTIDE SEQUENCE [LARGE SCALE GENOMIC DNA]</scope>
    <source>
        <strain evidence="12 18">EXF-1262</strain>
        <strain evidence="14 16">EXF-1277</strain>
        <strain evidence="11 19">EXF-6152</strain>
        <strain evidence="15 20">EXF-757</strain>
        <strain evidence="13 17">EXF-8738</strain>
    </source>
</reference>
<dbReference type="GO" id="GO:0003676">
    <property type="term" value="F:nucleic acid binding"/>
    <property type="evidence" value="ECO:0007669"/>
    <property type="project" value="InterPro"/>
</dbReference>
<dbReference type="PROSITE" id="PS50862">
    <property type="entry name" value="AA_TRNA_LIGASE_II"/>
    <property type="match status" value="1"/>
</dbReference>
<evidence type="ECO:0000256" key="4">
    <source>
        <dbReference type="ARBA" id="ARBA00022741"/>
    </source>
</evidence>
<organism evidence="13 17">
    <name type="scientific">Wallemia mellicola</name>
    <dbReference type="NCBI Taxonomy" id="1708541"/>
    <lineage>
        <taxon>Eukaryota</taxon>
        <taxon>Fungi</taxon>
        <taxon>Dikarya</taxon>
        <taxon>Basidiomycota</taxon>
        <taxon>Wallemiomycotina</taxon>
        <taxon>Wallemiomycetes</taxon>
        <taxon>Wallemiales</taxon>
        <taxon>Wallemiaceae</taxon>
        <taxon>Wallemia</taxon>
    </lineage>
</organism>
<dbReference type="Gene3D" id="3.30.930.10">
    <property type="entry name" value="Bira Bifunctional Protein, Domain 2"/>
    <property type="match status" value="1"/>
</dbReference>
<dbReference type="EMBL" id="SPRO01000023">
    <property type="protein sequence ID" value="TIC29860.1"/>
    <property type="molecule type" value="Genomic_DNA"/>
</dbReference>
<dbReference type="PANTHER" id="PTHR22594:SF34">
    <property type="entry name" value="ASPARAGINE--TRNA LIGASE, MITOCHONDRIAL-RELATED"/>
    <property type="match status" value="1"/>
</dbReference>
<keyword evidence="4" id="KW-0547">Nucleotide-binding</keyword>
<keyword evidence="5" id="KW-0067">ATP-binding</keyword>
<evidence type="ECO:0000256" key="6">
    <source>
        <dbReference type="ARBA" id="ARBA00022917"/>
    </source>
</evidence>
<dbReference type="Pfam" id="PF01336">
    <property type="entry name" value="tRNA_anti-codon"/>
    <property type="match status" value="1"/>
</dbReference>
<dbReference type="OrthoDB" id="1931232at2759"/>
<keyword evidence="3" id="KW-0436">Ligase</keyword>
<evidence type="ECO:0000313" key="14">
    <source>
        <dbReference type="EMBL" id="TIC61402.1"/>
    </source>
</evidence>
<dbReference type="InterPro" id="IPR002312">
    <property type="entry name" value="Asp/Asn-tRNA-synth_IIb"/>
</dbReference>
<dbReference type="CDD" id="cd00776">
    <property type="entry name" value="AsxRS_core"/>
    <property type="match status" value="1"/>
</dbReference>
<dbReference type="Gene3D" id="2.40.50.140">
    <property type="entry name" value="Nucleic acid-binding proteins"/>
    <property type="match status" value="1"/>
</dbReference>
<evidence type="ECO:0000313" key="18">
    <source>
        <dbReference type="Proteomes" id="UP000307169"/>
    </source>
</evidence>
<evidence type="ECO:0000313" key="15">
    <source>
        <dbReference type="EMBL" id="TIC63948.1"/>
    </source>
</evidence>
<dbReference type="Proteomes" id="UP000310685">
    <property type="component" value="Unassembled WGS sequence"/>
</dbReference>
<name>A0A4T0NU13_9BASI</name>
<dbReference type="GO" id="GO:0005739">
    <property type="term" value="C:mitochondrion"/>
    <property type="evidence" value="ECO:0007669"/>
    <property type="project" value="TreeGrafter"/>
</dbReference>
<evidence type="ECO:0000313" key="11">
    <source>
        <dbReference type="EMBL" id="TIB82352.1"/>
    </source>
</evidence>
<evidence type="ECO:0000256" key="5">
    <source>
        <dbReference type="ARBA" id="ARBA00022840"/>
    </source>
</evidence>
<dbReference type="InterPro" id="IPR045864">
    <property type="entry name" value="aa-tRNA-synth_II/BPL/LPL"/>
</dbReference>
<dbReference type="GO" id="GO:0004816">
    <property type="term" value="F:asparagine-tRNA ligase activity"/>
    <property type="evidence" value="ECO:0007669"/>
    <property type="project" value="UniProtKB-EC"/>
</dbReference>
<dbReference type="Pfam" id="PF00152">
    <property type="entry name" value="tRNA-synt_2"/>
    <property type="match status" value="1"/>
</dbReference>
<keyword evidence="6" id="KW-0648">Protein biosynthesis</keyword>
<dbReference type="NCBIfam" id="NF003037">
    <property type="entry name" value="PRK03932.1"/>
    <property type="match status" value="1"/>
</dbReference>
<comment type="similarity">
    <text evidence="1">Belongs to the class-II aminoacyl-tRNA synthetase family.</text>
</comment>
<sequence length="432" mass="48933">MKLPLTIKEIEKLSAKSTVTLNGWIRSVRHQKKLSFANVSDGTADIQVLLPPDSHRGYLSLTTGASISVDGTVCQHPRNQSLEIKAESLKLWGECPGENYPMQKKDHGSEHLRDNAHLRVRSRQIASVIRLRDQLSYNFASWFKDFGFMNVQPPIITSSDCEGAGEVFEVRHPTKSEKFFGRDAYLSVSTQLHLEAISSGFSRVYTLSPTFRAEGSQTNRHLAEFWMLEAELSFVEDLETVMQVVENSIKSSVKNLTEHSEGIPSMSVDSDWPRLTYTEAIEILKKRHEDAPFQYIPEWGASLQSEHERYLADTYYGRPLFVTDYPENIKPFYMRVNDDGKTVSCFDLLAPGIGELAGGSLREERLQVLEDKMSTAGLDRETYEWYVDLRRFGSVPHGGFGIGYERLISALSGVSNLRDVVLFPRWAGRCTF</sequence>
<dbReference type="SUPFAM" id="SSF55681">
    <property type="entry name" value="Class II aaRS and biotin synthetases"/>
    <property type="match status" value="1"/>
</dbReference>
<dbReference type="PRINTS" id="PR01042">
    <property type="entry name" value="TRNASYNTHASP"/>
</dbReference>
<dbReference type="EMBL" id="SPRX01000040">
    <property type="protein sequence ID" value="TIC63948.1"/>
    <property type="molecule type" value="Genomic_DNA"/>
</dbReference>
<dbReference type="InterPro" id="IPR004522">
    <property type="entry name" value="Asn-tRNA-ligase"/>
</dbReference>
<dbReference type="InterPro" id="IPR004365">
    <property type="entry name" value="NA-bd_OB_tRNA"/>
</dbReference>
<keyword evidence="7 13" id="KW-0030">Aminoacyl-tRNA synthetase</keyword>
<dbReference type="InterPro" id="IPR006195">
    <property type="entry name" value="aa-tRNA-synth_II"/>
</dbReference>
<dbReference type="Proteomes" id="UP000310708">
    <property type="component" value="Unassembled WGS sequence"/>
</dbReference>
<dbReference type="CDD" id="cd04318">
    <property type="entry name" value="EcAsnRS_like_N"/>
    <property type="match status" value="1"/>
</dbReference>
<dbReference type="Proteomes" id="UP000305647">
    <property type="component" value="Unassembled WGS sequence"/>
</dbReference>
<dbReference type="GO" id="GO:0006421">
    <property type="term" value="P:asparaginyl-tRNA aminoacylation"/>
    <property type="evidence" value="ECO:0007669"/>
    <property type="project" value="InterPro"/>
</dbReference>
<proteinExistence type="inferred from homology"/>